<dbReference type="SUPFAM" id="SSF103473">
    <property type="entry name" value="MFS general substrate transporter"/>
    <property type="match status" value="1"/>
</dbReference>
<dbReference type="Gene3D" id="1.20.1250.20">
    <property type="entry name" value="MFS general substrate transporter like domains"/>
    <property type="match status" value="1"/>
</dbReference>
<dbReference type="EMBL" id="ML220112">
    <property type="protein sequence ID" value="TGZ84558.1"/>
    <property type="molecule type" value="Genomic_DNA"/>
</dbReference>
<gene>
    <name evidence="7" type="ORF">EX30DRAFT_337073</name>
</gene>
<feature type="compositionally biased region" description="Basic residues" evidence="5">
    <location>
        <begin position="407"/>
        <end position="424"/>
    </location>
</feature>
<name>A0A4S2N5K0_9PEZI</name>
<feature type="transmembrane region" description="Helical" evidence="6">
    <location>
        <begin position="202"/>
        <end position="226"/>
    </location>
</feature>
<dbReference type="OrthoDB" id="3026777at2759"/>
<dbReference type="AlphaFoldDB" id="A0A4S2N5K0"/>
<keyword evidence="2 6" id="KW-0812">Transmembrane</keyword>
<reference evidence="7 8" key="1">
    <citation type="submission" date="2019-04" db="EMBL/GenBank/DDBJ databases">
        <title>Comparative genomics and transcriptomics to analyze fruiting body development in filamentous ascomycetes.</title>
        <authorList>
            <consortium name="DOE Joint Genome Institute"/>
            <person name="Lutkenhaus R."/>
            <person name="Traeger S."/>
            <person name="Breuer J."/>
            <person name="Kuo A."/>
            <person name="Lipzen A."/>
            <person name="Pangilinan J."/>
            <person name="Dilworth D."/>
            <person name="Sandor L."/>
            <person name="Poggeler S."/>
            <person name="Barry K."/>
            <person name="Grigoriev I.V."/>
            <person name="Nowrousian M."/>
        </authorList>
    </citation>
    <scope>NUCLEOTIDE SEQUENCE [LARGE SCALE GENOMIC DNA]</scope>
    <source>
        <strain evidence="7 8">CBS 389.68</strain>
    </source>
</reference>
<evidence type="ECO:0000256" key="5">
    <source>
        <dbReference type="SAM" id="MobiDB-lite"/>
    </source>
</evidence>
<organism evidence="7 8">
    <name type="scientific">Ascodesmis nigricans</name>
    <dbReference type="NCBI Taxonomy" id="341454"/>
    <lineage>
        <taxon>Eukaryota</taxon>
        <taxon>Fungi</taxon>
        <taxon>Dikarya</taxon>
        <taxon>Ascomycota</taxon>
        <taxon>Pezizomycotina</taxon>
        <taxon>Pezizomycetes</taxon>
        <taxon>Pezizales</taxon>
        <taxon>Ascodesmidaceae</taxon>
        <taxon>Ascodesmis</taxon>
    </lineage>
</organism>
<proteinExistence type="predicted"/>
<evidence type="ECO:0000256" key="2">
    <source>
        <dbReference type="ARBA" id="ARBA00022692"/>
    </source>
</evidence>
<feature type="transmembrane region" description="Helical" evidence="6">
    <location>
        <begin position="315"/>
        <end position="339"/>
    </location>
</feature>
<dbReference type="STRING" id="341454.A0A4S2N5K0"/>
<dbReference type="Proteomes" id="UP000298138">
    <property type="component" value="Unassembled WGS sequence"/>
</dbReference>
<evidence type="ECO:0000313" key="8">
    <source>
        <dbReference type="Proteomes" id="UP000298138"/>
    </source>
</evidence>
<dbReference type="PANTHER" id="PTHR23507">
    <property type="entry name" value="ZGC:174356"/>
    <property type="match status" value="1"/>
</dbReference>
<keyword evidence="4 6" id="KW-0472">Membrane</keyword>
<comment type="subcellular location">
    <subcellularLocation>
        <location evidence="1">Membrane</location>
        <topology evidence="1">Multi-pass membrane protein</topology>
    </subcellularLocation>
</comment>
<evidence type="ECO:0000256" key="6">
    <source>
        <dbReference type="SAM" id="Phobius"/>
    </source>
</evidence>
<dbReference type="PANTHER" id="PTHR23507:SF40">
    <property type="entry name" value="TETRACYCLINE-EFFLUX TRANSPORTER"/>
    <property type="match status" value="1"/>
</dbReference>
<evidence type="ECO:0000256" key="3">
    <source>
        <dbReference type="ARBA" id="ARBA00022989"/>
    </source>
</evidence>
<feature type="transmembrane region" description="Helical" evidence="6">
    <location>
        <begin position="107"/>
        <end position="126"/>
    </location>
</feature>
<keyword evidence="3 6" id="KW-1133">Transmembrane helix</keyword>
<dbReference type="GO" id="GO:0016020">
    <property type="term" value="C:membrane"/>
    <property type="evidence" value="ECO:0007669"/>
    <property type="project" value="UniProtKB-SubCell"/>
</dbReference>
<feature type="transmembrane region" description="Helical" evidence="6">
    <location>
        <begin position="232"/>
        <end position="254"/>
    </location>
</feature>
<feature type="region of interest" description="Disordered" evidence="5">
    <location>
        <begin position="405"/>
        <end position="424"/>
    </location>
</feature>
<feature type="transmembrane region" description="Helical" evidence="6">
    <location>
        <begin position="37"/>
        <end position="56"/>
    </location>
</feature>
<protein>
    <submittedName>
        <fullName evidence="7">MFS general substrate transporter</fullName>
    </submittedName>
</protein>
<dbReference type="InterPro" id="IPR011701">
    <property type="entry name" value="MFS"/>
</dbReference>
<accession>A0A4S2N5K0</accession>
<evidence type="ECO:0000256" key="4">
    <source>
        <dbReference type="ARBA" id="ARBA00023136"/>
    </source>
</evidence>
<feature type="transmembrane region" description="Helical" evidence="6">
    <location>
        <begin position="138"/>
        <end position="160"/>
    </location>
</feature>
<feature type="region of interest" description="Disordered" evidence="5">
    <location>
        <begin position="1"/>
        <end position="21"/>
    </location>
</feature>
<dbReference type="InterPro" id="IPR036259">
    <property type="entry name" value="MFS_trans_sf"/>
</dbReference>
<keyword evidence="8" id="KW-1185">Reference proteome</keyword>
<feature type="transmembrane region" description="Helical" evidence="6">
    <location>
        <begin position="166"/>
        <end position="190"/>
    </location>
</feature>
<sequence length="467" mass="52449">MSNREPLLPPEAPGDHEDEQQFERDWAHVPQWRRPSVFWLLGPFFLFAVAFGGVAVPRLNIILDLVCRDHYLAHPNPDGADIIMPVIGGDRNDMCQTADVHAETSRFMLWMALVSGLLSAFTSPRLGSLSDRLGRRWLICFSSAGLLAAEITTILCVEFPGLPTSLLLVGALVDGLCGSFMLAMALSYAYGVDCTVPRKRAIAFGAFQGCLFTGIAIGPVLGGLVVEATGNILSIFYGAVLVHVLFMVYVVTVLPESISPRRLQVARDRHKQEEMREEEEGEAGWRKWHPRRMFRPLKILYPTGPGSSKRLRWNLMLLAAIDSTLFGVAMGSITVVLLYAEKMFGWRNFEVSPPSLILIMITHNSHTVLRLPLHRQLGPRHNALPHPPGPRPRLPPALSVIPCNPTPRRRHPRHYPHPLRHRHGSLGVPHVRSRQVRGNVHLCRDVDRTWWCWEPDCAEHVDETRSE</sequence>
<dbReference type="Pfam" id="PF07690">
    <property type="entry name" value="MFS_1"/>
    <property type="match status" value="1"/>
</dbReference>
<dbReference type="GO" id="GO:0022857">
    <property type="term" value="F:transmembrane transporter activity"/>
    <property type="evidence" value="ECO:0007669"/>
    <property type="project" value="InterPro"/>
</dbReference>
<dbReference type="InParanoid" id="A0A4S2N5K0"/>
<evidence type="ECO:0000256" key="1">
    <source>
        <dbReference type="ARBA" id="ARBA00004141"/>
    </source>
</evidence>
<evidence type="ECO:0000313" key="7">
    <source>
        <dbReference type="EMBL" id="TGZ84558.1"/>
    </source>
</evidence>